<dbReference type="Pfam" id="PF13416">
    <property type="entry name" value="SBP_bac_8"/>
    <property type="match status" value="1"/>
</dbReference>
<evidence type="ECO:0000256" key="4">
    <source>
        <dbReference type="SAM" id="MobiDB-lite"/>
    </source>
</evidence>
<feature type="region of interest" description="Disordered" evidence="4">
    <location>
        <begin position="28"/>
        <end position="49"/>
    </location>
</feature>
<evidence type="ECO:0000256" key="3">
    <source>
        <dbReference type="ARBA" id="ARBA00022729"/>
    </source>
</evidence>
<keyword evidence="7" id="KW-1185">Reference proteome</keyword>
<sequence>MKKKLLSALLVSAMATSAFVGCGGAAEETTAETGSTTEESTEATEEASSEDAIANLIAATEGTVNIELWCSETEEYQTVMKERCDAFEAEYPDVDFNITIGAVSEADMKDRVLEDVEAAADVYVFPDDQMEALVKAGALNEVAAQYTYDMNETDTPATVEAGQYDGKQYGYPFTASNGYFLYYDSTQLSEEDVASWEALTAKAEELGKEVGFEVANGWYLYGIFQGAGCTLTENEDQSNNCDWNSETGLAAAESLQSIASSSAFKSYGNDDLLANLNDGKVVAYVSGTWNVNAFSEAYGDGYAATKLPTFQVNGEDKQMASYSGYKYVGVNAYAENTGWSMLLAEYLTNAETQEAVYAATGEGPSNTEALKEASSPALDALAAQSEFAELQRVGSNYWTPAESLGKNILDGKVSQEVLDDAVAGITQPVE</sequence>
<dbReference type="Gene3D" id="3.40.190.10">
    <property type="entry name" value="Periplasmic binding protein-like II"/>
    <property type="match status" value="2"/>
</dbReference>
<dbReference type="GO" id="GO:0055052">
    <property type="term" value="C:ATP-binding cassette (ABC) transporter complex, substrate-binding subunit-containing"/>
    <property type="evidence" value="ECO:0007669"/>
    <property type="project" value="TreeGrafter"/>
</dbReference>
<evidence type="ECO:0000313" key="6">
    <source>
        <dbReference type="EMBL" id="SEK46843.1"/>
    </source>
</evidence>
<comment type="similarity">
    <text evidence="1">Belongs to the bacterial solute-binding protein 1 family.</text>
</comment>
<feature type="compositionally biased region" description="Acidic residues" evidence="4">
    <location>
        <begin position="39"/>
        <end position="49"/>
    </location>
</feature>
<evidence type="ECO:0000256" key="2">
    <source>
        <dbReference type="ARBA" id="ARBA00022448"/>
    </source>
</evidence>
<organism evidence="6 7">
    <name type="scientific">Pseudobutyrivibrio ruminis</name>
    <dbReference type="NCBI Taxonomy" id="46206"/>
    <lineage>
        <taxon>Bacteria</taxon>
        <taxon>Bacillati</taxon>
        <taxon>Bacillota</taxon>
        <taxon>Clostridia</taxon>
        <taxon>Lachnospirales</taxon>
        <taxon>Lachnospiraceae</taxon>
        <taxon>Pseudobutyrivibrio</taxon>
    </lineage>
</organism>
<evidence type="ECO:0000256" key="1">
    <source>
        <dbReference type="ARBA" id="ARBA00008520"/>
    </source>
</evidence>
<feature type="chain" id="PRO_5039012833" evidence="5">
    <location>
        <begin position="21"/>
        <end position="430"/>
    </location>
</feature>
<dbReference type="PANTHER" id="PTHR30061:SF50">
    <property type="entry name" value="MALTOSE_MALTODEXTRIN-BINDING PERIPLASMIC PROTEIN"/>
    <property type="match status" value="1"/>
</dbReference>
<dbReference type="AlphaFoldDB" id="A0A1H7H8T3"/>
<dbReference type="SUPFAM" id="SSF53850">
    <property type="entry name" value="Periplasmic binding protein-like II"/>
    <property type="match status" value="1"/>
</dbReference>
<feature type="compositionally biased region" description="Low complexity" evidence="4">
    <location>
        <begin position="28"/>
        <end position="38"/>
    </location>
</feature>
<protein>
    <submittedName>
        <fullName evidence="6">Arabinogalactan oligomer / maltooligosaccharide transport system substrate-binding protein</fullName>
    </submittedName>
</protein>
<dbReference type="GO" id="GO:0015768">
    <property type="term" value="P:maltose transport"/>
    <property type="evidence" value="ECO:0007669"/>
    <property type="project" value="TreeGrafter"/>
</dbReference>
<dbReference type="GO" id="GO:1901982">
    <property type="term" value="F:maltose binding"/>
    <property type="evidence" value="ECO:0007669"/>
    <property type="project" value="TreeGrafter"/>
</dbReference>
<dbReference type="PANTHER" id="PTHR30061">
    <property type="entry name" value="MALTOSE-BINDING PERIPLASMIC PROTEIN"/>
    <property type="match status" value="1"/>
</dbReference>
<evidence type="ECO:0000313" key="7">
    <source>
        <dbReference type="Proteomes" id="UP000182321"/>
    </source>
</evidence>
<dbReference type="Proteomes" id="UP000182321">
    <property type="component" value="Unassembled WGS sequence"/>
</dbReference>
<proteinExistence type="inferred from homology"/>
<dbReference type="GO" id="GO:0042956">
    <property type="term" value="P:maltodextrin transmembrane transport"/>
    <property type="evidence" value="ECO:0007669"/>
    <property type="project" value="TreeGrafter"/>
</dbReference>
<feature type="signal peptide" evidence="5">
    <location>
        <begin position="1"/>
        <end position="20"/>
    </location>
</feature>
<dbReference type="EMBL" id="FNZX01000005">
    <property type="protein sequence ID" value="SEK46843.1"/>
    <property type="molecule type" value="Genomic_DNA"/>
</dbReference>
<evidence type="ECO:0000256" key="5">
    <source>
        <dbReference type="SAM" id="SignalP"/>
    </source>
</evidence>
<keyword evidence="3 5" id="KW-0732">Signal</keyword>
<keyword evidence="2" id="KW-0813">Transport</keyword>
<accession>A0A1H7H8T3</accession>
<dbReference type="PROSITE" id="PS51257">
    <property type="entry name" value="PROKAR_LIPOPROTEIN"/>
    <property type="match status" value="1"/>
</dbReference>
<dbReference type="RefSeq" id="WP_074789828.1">
    <property type="nucleotide sequence ID" value="NZ_FNZX01000005.1"/>
</dbReference>
<name>A0A1H7H8T3_9FIRM</name>
<gene>
    <name evidence="6" type="ORF">SAMN02910377_00972</name>
</gene>
<dbReference type="InterPro" id="IPR006059">
    <property type="entry name" value="SBP"/>
</dbReference>
<reference evidence="7" key="1">
    <citation type="submission" date="2016-10" db="EMBL/GenBank/DDBJ databases">
        <authorList>
            <person name="Varghese N."/>
        </authorList>
    </citation>
    <scope>NUCLEOTIDE SEQUENCE [LARGE SCALE GENOMIC DNA]</scope>
    <source>
        <strain evidence="7">ACV-9</strain>
    </source>
</reference>